<protein>
    <submittedName>
        <fullName evidence="2">Uncharacterized protein</fullName>
    </submittedName>
</protein>
<keyword evidence="1" id="KW-0472">Membrane</keyword>
<evidence type="ECO:0000313" key="3">
    <source>
        <dbReference type="Proteomes" id="UP000481858"/>
    </source>
</evidence>
<keyword evidence="1" id="KW-0812">Transmembrane</keyword>
<reference evidence="2 3" key="1">
    <citation type="submission" date="2019-12" db="EMBL/GenBank/DDBJ databases">
        <title>Draft genome sequence of the ascomycete Xylaria multiplex DSM 110363.</title>
        <authorList>
            <person name="Buettner E."/>
            <person name="Kellner H."/>
        </authorList>
    </citation>
    <scope>NUCLEOTIDE SEQUENCE [LARGE SCALE GENOMIC DNA]</scope>
    <source>
        <strain evidence="2 3">DSM 110363</strain>
    </source>
</reference>
<feature type="transmembrane region" description="Helical" evidence="1">
    <location>
        <begin position="150"/>
        <end position="170"/>
    </location>
</feature>
<sequence>MASTTTSITTEMNQYIIEIANRLVDPRAGINAVWEIYGGRVGLIEGFQNWQPFADTPNLIVTILEWILLAPLFYLGVIPASLIYLLLASMSTLLDWTASCIYHGILEVLLFACNTLLFSIISVLVAVLVIESSAPAGAPMGHISYPLLGKMMGLLACLCSTIYAVVKLKLEELLRRRRVKQEITWLMGFTFCMSRLYIRAVNWSTVWRWSTLGFAVYTALTTWPETVAARQEEATARMLERIERDALDDEFDLSDRTPLPSYNDDQQPPPYIANDDNAWDDIDMGDGGPPIRRLRSPPPEYRRSRRLPRPLTDCQLDARDPWPYTLLCYYIALLEPRIYRRVRAEYQVQFLAHRILTTLNFAELQRSVRDPRIIEQYIDMAINYAEAIEPQLFVLFEPKPPPATTSVSSGTRAA</sequence>
<gene>
    <name evidence="2" type="ORF">GQX73_g573</name>
</gene>
<organism evidence="2 3">
    <name type="scientific">Xylaria multiplex</name>
    <dbReference type="NCBI Taxonomy" id="323545"/>
    <lineage>
        <taxon>Eukaryota</taxon>
        <taxon>Fungi</taxon>
        <taxon>Dikarya</taxon>
        <taxon>Ascomycota</taxon>
        <taxon>Pezizomycotina</taxon>
        <taxon>Sordariomycetes</taxon>
        <taxon>Xylariomycetidae</taxon>
        <taxon>Xylariales</taxon>
        <taxon>Xylariaceae</taxon>
        <taxon>Xylaria</taxon>
    </lineage>
</organism>
<accession>A0A7C8IXZ3</accession>
<keyword evidence="1" id="KW-1133">Transmembrane helix</keyword>
<dbReference type="Proteomes" id="UP000481858">
    <property type="component" value="Unassembled WGS sequence"/>
</dbReference>
<dbReference type="EMBL" id="WUBL01000003">
    <property type="protein sequence ID" value="KAF2972923.1"/>
    <property type="molecule type" value="Genomic_DNA"/>
</dbReference>
<dbReference type="OrthoDB" id="10411662at2759"/>
<keyword evidence="3" id="KW-1185">Reference proteome</keyword>
<evidence type="ECO:0000313" key="2">
    <source>
        <dbReference type="EMBL" id="KAF2972923.1"/>
    </source>
</evidence>
<name>A0A7C8IXZ3_9PEZI</name>
<feature type="transmembrane region" description="Helical" evidence="1">
    <location>
        <begin position="66"/>
        <end position="87"/>
    </location>
</feature>
<comment type="caution">
    <text evidence="2">The sequence shown here is derived from an EMBL/GenBank/DDBJ whole genome shotgun (WGS) entry which is preliminary data.</text>
</comment>
<dbReference type="AlphaFoldDB" id="A0A7C8IXZ3"/>
<evidence type="ECO:0000256" key="1">
    <source>
        <dbReference type="SAM" id="Phobius"/>
    </source>
</evidence>
<dbReference type="InParanoid" id="A0A7C8IXZ3"/>
<proteinExistence type="predicted"/>
<feature type="transmembrane region" description="Helical" evidence="1">
    <location>
        <begin position="108"/>
        <end position="130"/>
    </location>
</feature>